<dbReference type="Gene3D" id="3.40.30.10">
    <property type="entry name" value="Glutaredoxin"/>
    <property type="match status" value="1"/>
</dbReference>
<dbReference type="FunFam" id="3.40.30.10:FF:000026">
    <property type="entry name" value="Glutaredoxin 2"/>
    <property type="match status" value="1"/>
</dbReference>
<dbReference type="GeneID" id="113209275"/>
<dbReference type="InterPro" id="IPR011899">
    <property type="entry name" value="Glutaredoxin_euk/vir"/>
</dbReference>
<protein>
    <recommendedName>
        <fullName evidence="6">Glutaredoxin-2, mitochondrial</fullName>
    </recommendedName>
</protein>
<evidence type="ECO:0000256" key="2">
    <source>
        <dbReference type="ARBA" id="ARBA00023206"/>
    </source>
</evidence>
<dbReference type="InterPro" id="IPR014025">
    <property type="entry name" value="Glutaredoxin_subgr"/>
</dbReference>
<evidence type="ECO:0000256" key="3">
    <source>
        <dbReference type="ARBA" id="ARBA00023284"/>
    </source>
</evidence>
<dbReference type="PROSITE" id="PS51354">
    <property type="entry name" value="GLUTAREDOXIN_2"/>
    <property type="match status" value="1"/>
</dbReference>
<dbReference type="Proteomes" id="UP000504606">
    <property type="component" value="Unplaced"/>
</dbReference>
<name>A0A6J1SMG2_FRAOC</name>
<dbReference type="InterPro" id="IPR002109">
    <property type="entry name" value="Glutaredoxin"/>
</dbReference>
<sequence length="122" mass="13503">MSLLQRIWRILFRGPVEPVDMNGELAQSVKKMISADKVVIFSKTYCPYCNMAKEAFDKIKFKYTAVELDKRDDGDQIQAILGEITGATTVPRVFLEGECIGGGTDVKALQESGELSKRLGLA</sequence>
<dbReference type="PANTHER" id="PTHR45694">
    <property type="entry name" value="GLUTAREDOXIN 2"/>
    <property type="match status" value="1"/>
</dbReference>
<dbReference type="GO" id="GO:0015038">
    <property type="term" value="F:glutathione disulfide oxidoreductase activity"/>
    <property type="evidence" value="ECO:0007669"/>
    <property type="project" value="TreeGrafter"/>
</dbReference>
<keyword evidence="8" id="KW-1185">Reference proteome</keyword>
<feature type="domain" description="Glutaredoxin" evidence="7">
    <location>
        <begin position="38"/>
        <end position="100"/>
    </location>
</feature>
<dbReference type="InterPro" id="IPR036249">
    <property type="entry name" value="Thioredoxin-like_sf"/>
</dbReference>
<dbReference type="PANTHER" id="PTHR45694:SF5">
    <property type="entry name" value="GLUTAREDOXIN 2"/>
    <property type="match status" value="1"/>
</dbReference>
<keyword evidence="2" id="KW-0318">Glutathionylation</keyword>
<reference evidence="9" key="1">
    <citation type="submission" date="2025-08" db="UniProtKB">
        <authorList>
            <consortium name="RefSeq"/>
        </authorList>
    </citation>
    <scope>IDENTIFICATION</scope>
    <source>
        <tissue evidence="9">Whole organism</tissue>
    </source>
</reference>
<proteinExistence type="inferred from homology"/>
<evidence type="ECO:0000256" key="4">
    <source>
        <dbReference type="ARBA" id="ARBA00037470"/>
    </source>
</evidence>
<keyword evidence="3" id="KW-0676">Redox-active center</keyword>
<dbReference type="RefSeq" id="XP_026282484.1">
    <property type="nucleotide sequence ID" value="XM_026426699.2"/>
</dbReference>
<evidence type="ECO:0000256" key="5">
    <source>
        <dbReference type="ARBA" id="ARBA00038558"/>
    </source>
</evidence>
<dbReference type="SUPFAM" id="SSF52833">
    <property type="entry name" value="Thioredoxin-like"/>
    <property type="match status" value="1"/>
</dbReference>
<gene>
    <name evidence="9" type="primary">LOC113209275</name>
</gene>
<comment type="subunit">
    <text evidence="5">Monomer; active form. Homodimer; inactive form. The homodimer is probably linked by 1 2Fe-2S cluster.</text>
</comment>
<dbReference type="GO" id="GO:0005737">
    <property type="term" value="C:cytoplasm"/>
    <property type="evidence" value="ECO:0007669"/>
    <property type="project" value="TreeGrafter"/>
</dbReference>
<dbReference type="PRINTS" id="PR00160">
    <property type="entry name" value="GLUTAREDOXIN"/>
</dbReference>
<dbReference type="OrthoDB" id="418495at2759"/>
<dbReference type="AlphaFoldDB" id="A0A6J1SMG2"/>
<dbReference type="NCBIfam" id="TIGR02180">
    <property type="entry name" value="GRX_euk"/>
    <property type="match status" value="1"/>
</dbReference>
<evidence type="ECO:0000313" key="9">
    <source>
        <dbReference type="RefSeq" id="XP_026282484.1"/>
    </source>
</evidence>
<evidence type="ECO:0000313" key="8">
    <source>
        <dbReference type="Proteomes" id="UP000504606"/>
    </source>
</evidence>
<organism evidence="8 9">
    <name type="scientific">Frankliniella occidentalis</name>
    <name type="common">Western flower thrips</name>
    <name type="synonym">Euthrips occidentalis</name>
    <dbReference type="NCBI Taxonomy" id="133901"/>
    <lineage>
        <taxon>Eukaryota</taxon>
        <taxon>Metazoa</taxon>
        <taxon>Ecdysozoa</taxon>
        <taxon>Arthropoda</taxon>
        <taxon>Hexapoda</taxon>
        <taxon>Insecta</taxon>
        <taxon>Pterygota</taxon>
        <taxon>Neoptera</taxon>
        <taxon>Paraneoptera</taxon>
        <taxon>Thysanoptera</taxon>
        <taxon>Terebrantia</taxon>
        <taxon>Thripoidea</taxon>
        <taxon>Thripidae</taxon>
        <taxon>Frankliniella</taxon>
    </lineage>
</organism>
<dbReference type="CDD" id="cd03419">
    <property type="entry name" value="GRX_GRXh_1_2_like"/>
    <property type="match status" value="1"/>
</dbReference>
<accession>A0A6J1SMG2</accession>
<evidence type="ECO:0000259" key="7">
    <source>
        <dbReference type="Pfam" id="PF00462"/>
    </source>
</evidence>
<dbReference type="GO" id="GO:0034599">
    <property type="term" value="P:cellular response to oxidative stress"/>
    <property type="evidence" value="ECO:0007669"/>
    <property type="project" value="TreeGrafter"/>
</dbReference>
<dbReference type="KEGG" id="foc:113209275"/>
<comment type="similarity">
    <text evidence="1">Belongs to the glutaredoxin family.</text>
</comment>
<comment type="function">
    <text evidence="4">Glutathione-dependent oxidoreductase that facilitates the maintenance of mitochondrial redox homeostasis upon induction of apoptosis by oxidative stress. Involved in response to hydrogen peroxide and regulation of apoptosis caused by oxidative stress. Acts as a very efficient catalyst of monothiol reactions because of its high affinity for protein glutathione-mixed disulfides. Can receive electrons not only from glutathione (GSH), but also from thioredoxin reductase supporting both monothiol and dithiol reactions. Efficiently catalyzes both glutathionylation and deglutathionylation of mitochondrial complex I, which in turn regulates the superoxide production by the complex. Overexpression decreases the susceptibility to apoptosis and prevents loss of cardiolipin and cytochrome c release.</text>
</comment>
<dbReference type="Pfam" id="PF00462">
    <property type="entry name" value="Glutaredoxin"/>
    <property type="match status" value="1"/>
</dbReference>
<evidence type="ECO:0000256" key="1">
    <source>
        <dbReference type="ARBA" id="ARBA00007787"/>
    </source>
</evidence>
<evidence type="ECO:0000256" key="6">
    <source>
        <dbReference type="ARBA" id="ARBA00039819"/>
    </source>
</evidence>